<name>A0A0D2BR69_9EURO</name>
<dbReference type="InterPro" id="IPR005959">
    <property type="entry name" value="Fumarylacetoacetase"/>
</dbReference>
<evidence type="ECO:0000259" key="17">
    <source>
        <dbReference type="Pfam" id="PF09298"/>
    </source>
</evidence>
<comment type="cofactor">
    <cofactor evidence="2 15">
        <name>Mg(2+)</name>
        <dbReference type="ChEBI" id="CHEBI:18420"/>
    </cofactor>
</comment>
<dbReference type="GO" id="GO:0005506">
    <property type="term" value="F:iron ion binding"/>
    <property type="evidence" value="ECO:0007669"/>
    <property type="project" value="InterPro"/>
</dbReference>
<proteinExistence type="inferred from homology"/>
<keyword evidence="8 15" id="KW-0106">Calcium</keyword>
<dbReference type="InterPro" id="IPR036663">
    <property type="entry name" value="Fumarylacetoacetase_C_sf"/>
</dbReference>
<dbReference type="GO" id="GO:0004497">
    <property type="term" value="F:monooxygenase activity"/>
    <property type="evidence" value="ECO:0007669"/>
    <property type="project" value="InterPro"/>
</dbReference>
<feature type="active site" description="Proton acceptor" evidence="13">
    <location>
        <position position="143"/>
    </location>
</feature>
<keyword evidence="10" id="KW-0828">Tyrosine catabolism</keyword>
<accession>A0A0D2BR69</accession>
<evidence type="ECO:0000256" key="7">
    <source>
        <dbReference type="ARBA" id="ARBA00022801"/>
    </source>
</evidence>
<organism evidence="18 19">
    <name type="scientific">Exophiala xenobiotica</name>
    <dbReference type="NCBI Taxonomy" id="348802"/>
    <lineage>
        <taxon>Eukaryota</taxon>
        <taxon>Fungi</taxon>
        <taxon>Dikarya</taxon>
        <taxon>Ascomycota</taxon>
        <taxon>Pezizomycotina</taxon>
        <taxon>Eurotiomycetes</taxon>
        <taxon>Chaetothyriomycetidae</taxon>
        <taxon>Chaetothyriales</taxon>
        <taxon>Herpotrichiellaceae</taxon>
        <taxon>Exophiala</taxon>
    </lineage>
</organism>
<keyword evidence="12" id="KW-0349">Heme</keyword>
<feature type="binding site" description="axial binding residue" evidence="12">
    <location>
        <position position="951"/>
    </location>
    <ligand>
        <name>heme</name>
        <dbReference type="ChEBI" id="CHEBI:30413"/>
    </ligand>
    <ligandPart>
        <name>Fe</name>
        <dbReference type="ChEBI" id="CHEBI:18248"/>
    </ligandPart>
</feature>
<feature type="binding site" evidence="15">
    <location>
        <position position="244"/>
    </location>
    <ligand>
        <name>Mg(2+)</name>
        <dbReference type="ChEBI" id="CHEBI:18420"/>
    </ligand>
</feature>
<evidence type="ECO:0000256" key="12">
    <source>
        <dbReference type="PIRSR" id="PIRSR602401-1"/>
    </source>
</evidence>
<dbReference type="InterPro" id="IPR002401">
    <property type="entry name" value="Cyt_P450_E_grp-I"/>
</dbReference>
<keyword evidence="12" id="KW-0408">Iron</keyword>
<evidence type="ECO:0000256" key="4">
    <source>
        <dbReference type="ARBA" id="ARBA00010211"/>
    </source>
</evidence>
<dbReference type="UniPathway" id="UPA00139">
    <property type="reaction ID" value="UER00341"/>
</dbReference>
<dbReference type="SUPFAM" id="SSF63433">
    <property type="entry name" value="Fumarylacetoacetate hydrolase, FAH, N-terminal domain"/>
    <property type="match status" value="1"/>
</dbReference>
<dbReference type="InterPro" id="IPR015377">
    <property type="entry name" value="Fumarylacetoacetase_N"/>
</dbReference>
<feature type="domain" description="Fumarylacetoacetase-like C-terminal" evidence="16">
    <location>
        <begin position="139"/>
        <end position="403"/>
    </location>
</feature>
<protein>
    <recommendedName>
        <fullName evidence="5">fumarylacetoacetase</fullName>
        <ecNumber evidence="5">3.7.1.2</ecNumber>
    </recommendedName>
</protein>
<dbReference type="InterPro" id="IPR011234">
    <property type="entry name" value="Fumarylacetoacetase-like_C"/>
</dbReference>
<dbReference type="SUPFAM" id="SSF56529">
    <property type="entry name" value="FAH"/>
    <property type="match status" value="1"/>
</dbReference>
<dbReference type="Gene3D" id="3.90.850.10">
    <property type="entry name" value="Fumarylacetoacetase-like, C-terminal domain"/>
    <property type="match status" value="1"/>
</dbReference>
<dbReference type="PANTHER" id="PTHR43069:SF2">
    <property type="entry name" value="FUMARYLACETOACETASE"/>
    <property type="match status" value="1"/>
</dbReference>
<feature type="binding site" evidence="15">
    <location>
        <position position="264"/>
    </location>
    <ligand>
        <name>Mg(2+)</name>
        <dbReference type="ChEBI" id="CHEBI:18420"/>
    </ligand>
</feature>
<evidence type="ECO:0000313" key="19">
    <source>
        <dbReference type="Proteomes" id="UP000054342"/>
    </source>
</evidence>
<feature type="binding site" evidence="15">
    <location>
        <position position="136"/>
    </location>
    <ligand>
        <name>Ca(2+)</name>
        <dbReference type="ChEBI" id="CHEBI:29108"/>
    </ligand>
</feature>
<dbReference type="InterPro" id="IPR036462">
    <property type="entry name" value="Fumarylacetoacetase_N_sf"/>
</dbReference>
<dbReference type="EC" id="3.7.1.2" evidence="5"/>
<evidence type="ECO:0000256" key="9">
    <source>
        <dbReference type="ARBA" id="ARBA00022842"/>
    </source>
</evidence>
<dbReference type="HOGENOM" id="CLU_011123_0_0_1"/>
<dbReference type="GeneID" id="25329224"/>
<dbReference type="GO" id="GO:0020037">
    <property type="term" value="F:heme binding"/>
    <property type="evidence" value="ECO:0007669"/>
    <property type="project" value="InterPro"/>
</dbReference>
<reference evidence="18 19" key="1">
    <citation type="submission" date="2015-01" db="EMBL/GenBank/DDBJ databases">
        <title>The Genome Sequence of Exophiala xenobiotica CBS118157.</title>
        <authorList>
            <consortium name="The Broad Institute Genomics Platform"/>
            <person name="Cuomo C."/>
            <person name="de Hoog S."/>
            <person name="Gorbushina A."/>
            <person name="Stielow B."/>
            <person name="Teixiera M."/>
            <person name="Abouelleil A."/>
            <person name="Chapman S.B."/>
            <person name="Priest M."/>
            <person name="Young S.K."/>
            <person name="Wortman J."/>
            <person name="Nusbaum C."/>
            <person name="Birren B."/>
        </authorList>
    </citation>
    <scope>NUCLEOTIDE SEQUENCE [LARGE SCALE GENOMIC DNA]</scope>
    <source>
        <strain evidence="18 19">CBS 118157</strain>
    </source>
</reference>
<feature type="binding site" evidence="15">
    <location>
        <position position="244"/>
    </location>
    <ligand>
        <name>Ca(2+)</name>
        <dbReference type="ChEBI" id="CHEBI:29108"/>
    </ligand>
</feature>
<evidence type="ECO:0000256" key="6">
    <source>
        <dbReference type="ARBA" id="ARBA00022723"/>
    </source>
</evidence>
<dbReference type="OrthoDB" id="1055148at2759"/>
<feature type="binding site" evidence="14">
    <location>
        <position position="251"/>
    </location>
    <ligand>
        <name>substrate</name>
    </ligand>
</feature>
<comment type="cofactor">
    <cofactor evidence="1 15">
        <name>Ca(2+)</name>
        <dbReference type="ChEBI" id="CHEBI:29108"/>
    </cofactor>
</comment>
<evidence type="ECO:0000256" key="10">
    <source>
        <dbReference type="ARBA" id="ARBA00022878"/>
    </source>
</evidence>
<dbReference type="GO" id="GO:0006572">
    <property type="term" value="P:L-tyrosine catabolic process"/>
    <property type="evidence" value="ECO:0007669"/>
    <property type="project" value="UniProtKB-KW"/>
</dbReference>
<dbReference type="EMBL" id="KN847320">
    <property type="protein sequence ID" value="KIW54996.1"/>
    <property type="molecule type" value="Genomic_DNA"/>
</dbReference>
<evidence type="ECO:0000313" key="18">
    <source>
        <dbReference type="EMBL" id="KIW54996.1"/>
    </source>
</evidence>
<dbReference type="AlphaFoldDB" id="A0A0D2BR69"/>
<sequence length="1034" mass="114380">MASGSWLSIPKGSHFSLANIPFGIITTPPSIEKHAAIAIGDHVLDLHEFANHKGFAELQDFPAAHLATFSQPSLNDFAALGQDVHARVRQYLQEVFTAESAFPGVLKNNNEAQCASLFRNDQIELHLPMKIGGYTDFFAGKHHAHNCGCIFRDPARALQPNYLQLPVAYNSRASSVVLSGTHIHRPLGQFLSTPGTAESSFGPSRRLDIELELGALLCKGNKLGEPINVNHAENNIFGFVLLNDWSARDIQAWEAVPLGPFNAKTFATSISPWIVLKGALEPFLTMGISNETKLHPYLREVRKSNVYDIKLEVELKTSSGETAPLSRTNGSNLVYSFAQMIAHHTIGGCPLEVGDLIGSGTISGVDPGTLGSFLEASEGGKRSFNVSPTIQRTFLEDGDCVTIRGWCGDDDSNTVGFDPPDVPSPVKHAWDFRKCFSIFHKSHCVAGSHVFCLGCDSLQKPHGFGFFLGSRERAEAVQHLPAMSTKTPEALLVAAAKVRSIAFLGGTPNSLSSWMVLCGGVIILFLILWLSDSTDVPFIQHLPSIPGLPIVGNLVQLGNEQPRRLAELSKKYGPVFQIRLGNKVSRPYYMLIFQSIKQLWINNQSSLISRPTLHTFHNVLSSSQGFTIGTSPWDESCKRRRKAAAAALNRPSVVSYMPFADLESYVSIKELVQQLDDDSNTQVDLDPYPLFQRLALNLSLTLGYGFRIDGSVDNELLREIITVERGISTLRSTSNNWQDFVPLLRILSRKTNEASVLRHRRDVYLEHLLERLKDRIAMGTHMPCITGNILQDPECKLSHAEINSICVTMIAGGLDTTPACILLGVAILSGPQGASLQVRLLDDIQKMYPEGDAWGKCLEEEKCEYMKAFCKEVLRFWTVIPMSLPRVSIKDIVWQGATIPAGTTFLMNAWAADYDPDHFKCPHEFNPERFLNVPEGSGTQHFAFGAGSRMCTGSHLAYREMYITFIRIIIALEVLPAKQPNERPILTGPLECNANPSGLSIEPKAFKIGFRVRDRDRLEKWFEQSVNATKHIER</sequence>
<feature type="binding site" evidence="14">
    <location>
        <position position="152"/>
    </location>
    <ligand>
        <name>substrate</name>
    </ligand>
</feature>
<dbReference type="Gene3D" id="2.30.30.230">
    <property type="entry name" value="Fumarylacetoacetase, N-terminal domain"/>
    <property type="match status" value="1"/>
</dbReference>
<dbReference type="GO" id="GO:0006559">
    <property type="term" value="P:L-phenylalanine catabolic process"/>
    <property type="evidence" value="ECO:0007669"/>
    <property type="project" value="UniProtKB-UniPathway"/>
</dbReference>
<dbReference type="NCBIfam" id="TIGR01266">
    <property type="entry name" value="fum_ac_acetase"/>
    <property type="match status" value="1"/>
</dbReference>
<dbReference type="GO" id="GO:0016705">
    <property type="term" value="F:oxidoreductase activity, acting on paired donors, with incorporation or reduction of molecular oxygen"/>
    <property type="evidence" value="ECO:0007669"/>
    <property type="project" value="InterPro"/>
</dbReference>
<dbReference type="PANTHER" id="PTHR43069">
    <property type="entry name" value="FUMARYLACETOACETASE"/>
    <property type="match status" value="1"/>
</dbReference>
<dbReference type="InterPro" id="IPR036396">
    <property type="entry name" value="Cyt_P450_sf"/>
</dbReference>
<dbReference type="Pfam" id="PF09298">
    <property type="entry name" value="FAA_hydrolase_N"/>
    <property type="match status" value="1"/>
</dbReference>
<gene>
    <name evidence="18" type="ORF">PV05_07316</name>
</gene>
<evidence type="ECO:0000259" key="16">
    <source>
        <dbReference type="Pfam" id="PF01557"/>
    </source>
</evidence>
<comment type="cofactor">
    <cofactor evidence="12">
        <name>heme</name>
        <dbReference type="ChEBI" id="CHEBI:30413"/>
    </cofactor>
</comment>
<evidence type="ECO:0000256" key="8">
    <source>
        <dbReference type="ARBA" id="ARBA00022837"/>
    </source>
</evidence>
<keyword evidence="19" id="KW-1185">Reference proteome</keyword>
<dbReference type="GO" id="GO:0004334">
    <property type="term" value="F:fumarylacetoacetase activity"/>
    <property type="evidence" value="ECO:0007669"/>
    <property type="project" value="UniProtKB-EC"/>
</dbReference>
<comment type="similarity">
    <text evidence="4">Belongs to the FAH family.</text>
</comment>
<dbReference type="Pfam" id="PF01557">
    <property type="entry name" value="FAA_hydrolase"/>
    <property type="match status" value="1"/>
</dbReference>
<feature type="binding site" evidence="15">
    <location>
        <position position="210"/>
    </location>
    <ligand>
        <name>Ca(2+)</name>
        <dbReference type="ChEBI" id="CHEBI:29108"/>
    </ligand>
</feature>
<dbReference type="Gene3D" id="1.10.630.10">
    <property type="entry name" value="Cytochrome P450"/>
    <property type="match status" value="1"/>
</dbReference>
<evidence type="ECO:0000256" key="2">
    <source>
        <dbReference type="ARBA" id="ARBA00001946"/>
    </source>
</evidence>
<dbReference type="Proteomes" id="UP000054342">
    <property type="component" value="Unassembled WGS sequence"/>
</dbReference>
<feature type="binding site" evidence="14">
    <location>
        <position position="361"/>
    </location>
    <ligand>
        <name>substrate</name>
    </ligand>
</feature>
<evidence type="ECO:0000256" key="13">
    <source>
        <dbReference type="PIRSR" id="PIRSR605959-1"/>
    </source>
</evidence>
<dbReference type="InterPro" id="IPR001128">
    <property type="entry name" value="Cyt_P450"/>
</dbReference>
<evidence type="ECO:0000256" key="15">
    <source>
        <dbReference type="PIRSR" id="PIRSR605959-3"/>
    </source>
</evidence>
<keyword evidence="9 15" id="KW-0460">Magnesium</keyword>
<dbReference type="SUPFAM" id="SSF48264">
    <property type="entry name" value="Cytochrome P450"/>
    <property type="match status" value="1"/>
</dbReference>
<feature type="binding site" evidence="15">
    <location>
        <position position="268"/>
    </location>
    <ligand>
        <name>Mg(2+)</name>
        <dbReference type="ChEBI" id="CHEBI:18420"/>
    </ligand>
</feature>
<dbReference type="RefSeq" id="XP_013315580.1">
    <property type="nucleotide sequence ID" value="XM_013460126.1"/>
</dbReference>
<keyword evidence="6 12" id="KW-0479">Metal-binding</keyword>
<evidence type="ECO:0000256" key="14">
    <source>
        <dbReference type="PIRSR" id="PIRSR605959-2"/>
    </source>
</evidence>
<evidence type="ECO:0000256" key="3">
    <source>
        <dbReference type="ARBA" id="ARBA00004782"/>
    </source>
</evidence>
<dbReference type="STRING" id="348802.A0A0D2BR69"/>
<feature type="binding site" evidence="14">
    <location>
        <position position="138"/>
    </location>
    <ligand>
        <name>substrate</name>
    </ligand>
</feature>
<keyword evidence="11" id="KW-0585">Phenylalanine catabolism</keyword>
<evidence type="ECO:0000256" key="5">
    <source>
        <dbReference type="ARBA" id="ARBA00012094"/>
    </source>
</evidence>
<evidence type="ECO:0000256" key="11">
    <source>
        <dbReference type="ARBA" id="ARBA00023232"/>
    </source>
</evidence>
<dbReference type="GO" id="GO:1902000">
    <property type="term" value="P:homogentisate catabolic process"/>
    <property type="evidence" value="ECO:0007669"/>
    <property type="project" value="TreeGrafter"/>
</dbReference>
<feature type="domain" description="Fumarylacetoacetase N-terminal" evidence="17">
    <location>
        <begin position="18"/>
        <end position="128"/>
    </location>
</feature>
<comment type="pathway">
    <text evidence="3">Amino-acid degradation; L-phenylalanine degradation; acetoacetate and fumarate from L-phenylalanine: step 6/6.</text>
</comment>
<evidence type="ECO:0000256" key="1">
    <source>
        <dbReference type="ARBA" id="ARBA00001913"/>
    </source>
</evidence>
<keyword evidence="7" id="KW-0378">Hydrolase</keyword>
<feature type="binding site" evidence="15">
    <location>
        <position position="212"/>
    </location>
    <ligand>
        <name>Ca(2+)</name>
        <dbReference type="ChEBI" id="CHEBI:29108"/>
    </ligand>
</feature>
<dbReference type="Pfam" id="PF00067">
    <property type="entry name" value="p450"/>
    <property type="match status" value="1"/>
</dbReference>
<dbReference type="PRINTS" id="PR00463">
    <property type="entry name" value="EP450I"/>
</dbReference>